<sequence>MKKIALAAVAVLAITGSAFAEGSDHYGSDGANQPAAAVDSSYTASVRNSASAQNPVPADEKPVHGSDRNLFGNN</sequence>
<gene>
    <name evidence="3" type="ORF">IQ26_04592</name>
</gene>
<dbReference type="AlphaFoldDB" id="A0A562NH23"/>
<protein>
    <submittedName>
        <fullName evidence="3">Uncharacterized protein DUF680</fullName>
    </submittedName>
</protein>
<organism evidence="3 4">
    <name type="scientific">Mesorhizobium tianshanense</name>
    <dbReference type="NCBI Taxonomy" id="39844"/>
    <lineage>
        <taxon>Bacteria</taxon>
        <taxon>Pseudomonadati</taxon>
        <taxon>Pseudomonadota</taxon>
        <taxon>Alphaproteobacteria</taxon>
        <taxon>Hyphomicrobiales</taxon>
        <taxon>Phyllobacteriaceae</taxon>
        <taxon>Mesorhizobium</taxon>
    </lineage>
</organism>
<keyword evidence="4" id="KW-1185">Reference proteome</keyword>
<reference evidence="3 4" key="1">
    <citation type="journal article" date="2015" name="Stand. Genomic Sci.">
        <title>Genomic Encyclopedia of Bacterial and Archaeal Type Strains, Phase III: the genomes of soil and plant-associated and newly described type strains.</title>
        <authorList>
            <person name="Whitman W.B."/>
            <person name="Woyke T."/>
            <person name="Klenk H.P."/>
            <person name="Zhou Y."/>
            <person name="Lilburn T.G."/>
            <person name="Beck B.J."/>
            <person name="De Vos P."/>
            <person name="Vandamme P."/>
            <person name="Eisen J.A."/>
            <person name="Garrity G."/>
            <person name="Hugenholtz P."/>
            <person name="Kyrpides N.C."/>
        </authorList>
    </citation>
    <scope>NUCLEOTIDE SEQUENCE [LARGE SCALE GENOMIC DNA]</scope>
    <source>
        <strain evidence="3 4">CGMCC 1.2546</strain>
    </source>
</reference>
<proteinExistence type="predicted"/>
<evidence type="ECO:0000256" key="1">
    <source>
        <dbReference type="SAM" id="MobiDB-lite"/>
    </source>
</evidence>
<comment type="caution">
    <text evidence="3">The sequence shown here is derived from an EMBL/GenBank/DDBJ whole genome shotgun (WGS) entry which is preliminary data.</text>
</comment>
<feature type="region of interest" description="Disordered" evidence="1">
    <location>
        <begin position="23"/>
        <end position="74"/>
    </location>
</feature>
<feature type="compositionally biased region" description="Polar residues" evidence="1">
    <location>
        <begin position="40"/>
        <end position="54"/>
    </location>
</feature>
<name>A0A562NH23_9HYPH</name>
<dbReference type="Proteomes" id="UP000317122">
    <property type="component" value="Unassembled WGS sequence"/>
</dbReference>
<dbReference type="OrthoDB" id="8100866at2"/>
<feature type="signal peptide" evidence="2">
    <location>
        <begin position="1"/>
        <end position="20"/>
    </location>
</feature>
<dbReference type="InterPro" id="IPR007771">
    <property type="entry name" value="DUF680"/>
</dbReference>
<dbReference type="EMBL" id="VLKT01000030">
    <property type="protein sequence ID" value="TWI31404.1"/>
    <property type="molecule type" value="Genomic_DNA"/>
</dbReference>
<dbReference type="RefSeq" id="WP_145720619.1">
    <property type="nucleotide sequence ID" value="NZ_BSPF01000048.1"/>
</dbReference>
<evidence type="ECO:0000313" key="4">
    <source>
        <dbReference type="Proteomes" id="UP000317122"/>
    </source>
</evidence>
<feature type="compositionally biased region" description="Basic and acidic residues" evidence="1">
    <location>
        <begin position="58"/>
        <end position="67"/>
    </location>
</feature>
<accession>A0A562NH23</accession>
<evidence type="ECO:0000313" key="3">
    <source>
        <dbReference type="EMBL" id="TWI31404.1"/>
    </source>
</evidence>
<dbReference type="Pfam" id="PF05079">
    <property type="entry name" value="DUF680"/>
    <property type="match status" value="1"/>
</dbReference>
<evidence type="ECO:0000256" key="2">
    <source>
        <dbReference type="SAM" id="SignalP"/>
    </source>
</evidence>
<keyword evidence="2" id="KW-0732">Signal</keyword>
<feature type="chain" id="PRO_5021906732" evidence="2">
    <location>
        <begin position="21"/>
        <end position="74"/>
    </location>
</feature>